<feature type="domain" description="F5/8 type C" evidence="7">
    <location>
        <begin position="640"/>
        <end position="764"/>
    </location>
</feature>
<reference evidence="10" key="1">
    <citation type="submission" date="2019-03" db="EMBL/GenBank/DDBJ databases">
        <title>Single cell metagenomics reveals metabolic interactions within the superorganism composed of flagellate Streblomastix strix and complex community of Bacteroidetes bacteria on its surface.</title>
        <authorList>
            <person name="Treitli S.C."/>
            <person name="Kolisko M."/>
            <person name="Husnik F."/>
            <person name="Keeling P."/>
            <person name="Hampl V."/>
        </authorList>
    </citation>
    <scope>NUCLEOTIDE SEQUENCE</scope>
    <source>
        <strain evidence="10">STM</strain>
    </source>
</reference>
<dbReference type="InterPro" id="IPR029018">
    <property type="entry name" value="Hex-like_dom2"/>
</dbReference>
<feature type="domain" description="Glycoside hydrolase family 20 catalytic" evidence="6">
    <location>
        <begin position="157"/>
        <end position="510"/>
    </location>
</feature>
<dbReference type="InterPro" id="IPR008979">
    <property type="entry name" value="Galactose-bd-like_sf"/>
</dbReference>
<evidence type="ECO:0000256" key="4">
    <source>
        <dbReference type="ARBA" id="ARBA00022801"/>
    </source>
</evidence>
<protein>
    <recommendedName>
        <fullName evidence="3">beta-N-acetylhexosaminidase</fullName>
        <ecNumber evidence="3">3.2.1.52</ecNumber>
    </recommendedName>
</protein>
<evidence type="ECO:0000256" key="3">
    <source>
        <dbReference type="ARBA" id="ARBA00012663"/>
    </source>
</evidence>
<dbReference type="GO" id="GO:0030203">
    <property type="term" value="P:glycosaminoglycan metabolic process"/>
    <property type="evidence" value="ECO:0007669"/>
    <property type="project" value="TreeGrafter"/>
</dbReference>
<dbReference type="SUPFAM" id="SSF51445">
    <property type="entry name" value="(Trans)glycosidases"/>
    <property type="match status" value="1"/>
</dbReference>
<feature type="domain" description="Beta-hexosaminidase bacterial type N-terminal" evidence="8">
    <location>
        <begin position="27"/>
        <end position="154"/>
    </location>
</feature>
<evidence type="ECO:0000259" key="9">
    <source>
        <dbReference type="Pfam" id="PF13290"/>
    </source>
</evidence>
<dbReference type="Pfam" id="PF13290">
    <property type="entry name" value="CHB_HEX_C_1"/>
    <property type="match status" value="1"/>
</dbReference>
<dbReference type="Pfam" id="PF02838">
    <property type="entry name" value="Glyco_hydro_20b"/>
    <property type="match status" value="1"/>
</dbReference>
<dbReference type="PROSITE" id="PS51257">
    <property type="entry name" value="PROKAR_LIPOPROTEIN"/>
    <property type="match status" value="1"/>
</dbReference>
<dbReference type="SUPFAM" id="SSF55545">
    <property type="entry name" value="beta-N-acetylhexosaminidase-like domain"/>
    <property type="match status" value="1"/>
</dbReference>
<dbReference type="GO" id="GO:0005975">
    <property type="term" value="P:carbohydrate metabolic process"/>
    <property type="evidence" value="ECO:0007669"/>
    <property type="project" value="InterPro"/>
</dbReference>
<organism evidence="10">
    <name type="scientific">termite gut metagenome</name>
    <dbReference type="NCBI Taxonomy" id="433724"/>
    <lineage>
        <taxon>unclassified sequences</taxon>
        <taxon>metagenomes</taxon>
        <taxon>organismal metagenomes</taxon>
    </lineage>
</organism>
<dbReference type="InterPro" id="IPR015883">
    <property type="entry name" value="Glyco_hydro_20_cat"/>
</dbReference>
<dbReference type="GO" id="GO:0016020">
    <property type="term" value="C:membrane"/>
    <property type="evidence" value="ECO:0007669"/>
    <property type="project" value="TreeGrafter"/>
</dbReference>
<dbReference type="PANTHER" id="PTHR22600">
    <property type="entry name" value="BETA-HEXOSAMINIDASE"/>
    <property type="match status" value="1"/>
</dbReference>
<evidence type="ECO:0000259" key="6">
    <source>
        <dbReference type="Pfam" id="PF00728"/>
    </source>
</evidence>
<dbReference type="EC" id="3.2.1.52" evidence="3"/>
<evidence type="ECO:0000259" key="8">
    <source>
        <dbReference type="Pfam" id="PF02838"/>
    </source>
</evidence>
<dbReference type="GO" id="GO:0004563">
    <property type="term" value="F:beta-N-acetylhexosaminidase activity"/>
    <property type="evidence" value="ECO:0007669"/>
    <property type="project" value="UniProtKB-EC"/>
</dbReference>
<dbReference type="CDD" id="cd06563">
    <property type="entry name" value="GH20_chitobiase-like"/>
    <property type="match status" value="1"/>
</dbReference>
<proteinExistence type="inferred from homology"/>
<accession>A0A5J4RI33</accession>
<dbReference type="EMBL" id="SNRY01001164">
    <property type="protein sequence ID" value="KAA6333025.1"/>
    <property type="molecule type" value="Genomic_DNA"/>
</dbReference>
<sequence>MKKSFLSTLFFPIVLVSCERAGVNADYNVVPLPQEIIYTDEKPFELDNKTVITYSQENEALERTASFLSDYIKDFTGLQVPVSPDAEGKVIRLESGLQNENRDAYQLRVTQNTILINGASDAGTFYGIQTLRKSIAPDSDNKNILFPAVNITDYPRFGYRGAMLDVGRHIFPVNFIKRYIDILSLHNINYFHWHLADDQGWRIEMKKYPELTEVGSIRKETLIGHLLADIPHKFDGKPYGGFYTQDEIREIVKYAEDRFITIIPEIDMPGHMLAALTVYPELGCTGGPYEVATKWGIFEDVLCAGNEKTYEFLEGVFTEITELFPSKYIHIGGDECPKKRWKDCPKCQTMIRKLGLKADGEYSAETKLQSHVVSRVERTLNERGREIIGWDEILEGGLTPNAIIMSWRGTEGGIAAAKQHHKAIMVPHYNLYFDYNQGKDKSKELFSISEYLPVRKVYGYEPVPSELTGEEAKYIIGPQANLWTEYVETPSHAEYMLLPRMAALSEIQWTLPQHKDYQSFLFRMDNMLGIYKKEGYNYAKHLYDISADINPAENRDGTLLSLFTVGNGQIFYTTDGSTPTKKSTLYTSPINLSSTVTLKAMVFHADTVSDIFEYESKFNKATYKPIELLVTTNPKYTFNGASGLVDGKEGAASYIDGNWVGFSGKRGLEAIVDLGKAEEISSVKTGTLNDTPNWIFAASGIKVFGSEDGANYTFIGEKNIDAPTKNAPIERFPIEINFPLIKTRYVKILLPSTIIPSWHEGKGIPALVFVDEIEIN</sequence>
<evidence type="ECO:0000259" key="7">
    <source>
        <dbReference type="Pfam" id="PF00754"/>
    </source>
</evidence>
<dbReference type="Gene3D" id="3.20.20.80">
    <property type="entry name" value="Glycosidases"/>
    <property type="match status" value="1"/>
</dbReference>
<dbReference type="PRINTS" id="PR00738">
    <property type="entry name" value="GLHYDRLASE20"/>
</dbReference>
<dbReference type="PANTHER" id="PTHR22600:SF57">
    <property type="entry name" value="BETA-N-ACETYLHEXOSAMINIDASE"/>
    <property type="match status" value="1"/>
</dbReference>
<dbReference type="InterPro" id="IPR015882">
    <property type="entry name" value="HEX_bac_N"/>
</dbReference>
<dbReference type="AlphaFoldDB" id="A0A5J4RI33"/>
<dbReference type="InterPro" id="IPR000421">
    <property type="entry name" value="FA58C"/>
</dbReference>
<gene>
    <name evidence="10" type="ORF">EZS27_018525</name>
</gene>
<name>A0A5J4RI33_9ZZZZ</name>
<evidence type="ECO:0000256" key="2">
    <source>
        <dbReference type="ARBA" id="ARBA00006285"/>
    </source>
</evidence>
<dbReference type="Gene3D" id="3.30.379.10">
    <property type="entry name" value="Chitobiase/beta-hexosaminidase domain 2-like"/>
    <property type="match status" value="1"/>
</dbReference>
<comment type="caution">
    <text evidence="10">The sequence shown here is derived from an EMBL/GenBank/DDBJ whole genome shotgun (WGS) entry which is preliminary data.</text>
</comment>
<dbReference type="InterPro" id="IPR059177">
    <property type="entry name" value="GH29D-like_dom"/>
</dbReference>
<evidence type="ECO:0000313" key="10">
    <source>
        <dbReference type="EMBL" id="KAA6333025.1"/>
    </source>
</evidence>
<evidence type="ECO:0000256" key="1">
    <source>
        <dbReference type="ARBA" id="ARBA00001231"/>
    </source>
</evidence>
<evidence type="ECO:0000256" key="5">
    <source>
        <dbReference type="ARBA" id="ARBA00023295"/>
    </source>
</evidence>
<dbReference type="Gene3D" id="2.60.120.260">
    <property type="entry name" value="Galactose-binding domain-like"/>
    <property type="match status" value="1"/>
</dbReference>
<keyword evidence="5 10" id="KW-0326">Glycosidase</keyword>
<dbReference type="InterPro" id="IPR017853">
    <property type="entry name" value="GH"/>
</dbReference>
<dbReference type="Pfam" id="PF00728">
    <property type="entry name" value="Glyco_hydro_20"/>
    <property type="match status" value="1"/>
</dbReference>
<comment type="similarity">
    <text evidence="2">Belongs to the glycosyl hydrolase 20 family.</text>
</comment>
<keyword evidence="4 10" id="KW-0378">Hydrolase</keyword>
<dbReference type="InterPro" id="IPR025705">
    <property type="entry name" value="Beta_hexosaminidase_sua/sub"/>
</dbReference>
<comment type="catalytic activity">
    <reaction evidence="1">
        <text>Hydrolysis of terminal non-reducing N-acetyl-D-hexosamine residues in N-acetyl-beta-D-hexosaminides.</text>
        <dbReference type="EC" id="3.2.1.52"/>
    </reaction>
</comment>
<dbReference type="Pfam" id="PF00754">
    <property type="entry name" value="F5_F8_type_C"/>
    <property type="match status" value="1"/>
</dbReference>
<feature type="domain" description="GH29D-like beta-sandwich" evidence="9">
    <location>
        <begin position="560"/>
        <end position="609"/>
    </location>
</feature>
<dbReference type="SUPFAM" id="SSF49785">
    <property type="entry name" value="Galactose-binding domain-like"/>
    <property type="match status" value="1"/>
</dbReference>